<dbReference type="NCBIfam" id="TIGR03083">
    <property type="entry name" value="maleylpyruvate isomerase family mycothiol-dependent enzyme"/>
    <property type="match status" value="1"/>
</dbReference>
<dbReference type="InterPro" id="IPR024344">
    <property type="entry name" value="MDMPI_metal-binding"/>
</dbReference>
<sequence>MADFAKDLPLSNRPSVDEAGANSNWGGHLSVTLTAIADVLATLTPPQWETQSRCAGWRVRDVAGHLVWRIGSSNRELLGSIVRASWGRRSLNPNTAIDQLSRAAAAAEPAELVRRIRDIATDAAAGHGRRGITELTEAVVHGYDLAQPLGIALPVAPAASGAVALRRSLIVPTEIKAVLRSRTLVAADANWQVGRGRPLPGTAETLILFLFGRGGLPAEPTPDPTPDPSAAPNGP</sequence>
<protein>
    <submittedName>
        <fullName evidence="2">Uncharacterized protein (TIGR03083 family)</fullName>
    </submittedName>
</protein>
<dbReference type="RefSeq" id="WP_179579196.1">
    <property type="nucleotide sequence ID" value="NZ_JACCFM010000001.1"/>
</dbReference>
<organism evidence="2 3">
    <name type="scientific">Glaciibacter psychrotolerans</name>
    <dbReference type="NCBI Taxonomy" id="670054"/>
    <lineage>
        <taxon>Bacteria</taxon>
        <taxon>Bacillati</taxon>
        <taxon>Actinomycetota</taxon>
        <taxon>Actinomycetes</taxon>
        <taxon>Micrococcales</taxon>
        <taxon>Microbacteriaceae</taxon>
        <taxon>Glaciibacter</taxon>
    </lineage>
</organism>
<dbReference type="Proteomes" id="UP000537260">
    <property type="component" value="Unassembled WGS sequence"/>
</dbReference>
<comment type="caution">
    <text evidence="2">The sequence shown here is derived from an EMBL/GenBank/DDBJ whole genome shotgun (WGS) entry which is preliminary data.</text>
</comment>
<evidence type="ECO:0000313" key="2">
    <source>
        <dbReference type="EMBL" id="NYJ20611.1"/>
    </source>
</evidence>
<gene>
    <name evidence="2" type="ORF">HNR05_002402</name>
</gene>
<dbReference type="InterPro" id="IPR017517">
    <property type="entry name" value="Maleyloyr_isom"/>
</dbReference>
<dbReference type="InterPro" id="IPR034660">
    <property type="entry name" value="DinB/YfiT-like"/>
</dbReference>
<feature type="domain" description="Mycothiol-dependent maleylpyruvate isomerase metal-binding" evidence="1">
    <location>
        <begin position="34"/>
        <end position="125"/>
    </location>
</feature>
<evidence type="ECO:0000259" key="1">
    <source>
        <dbReference type="Pfam" id="PF11716"/>
    </source>
</evidence>
<name>A0A7Z0EFQ6_9MICO</name>
<dbReference type="GO" id="GO:0046872">
    <property type="term" value="F:metal ion binding"/>
    <property type="evidence" value="ECO:0007669"/>
    <property type="project" value="InterPro"/>
</dbReference>
<keyword evidence="3" id="KW-1185">Reference proteome</keyword>
<dbReference type="Pfam" id="PF11716">
    <property type="entry name" value="MDMPI_N"/>
    <property type="match status" value="1"/>
</dbReference>
<accession>A0A7Z0EFQ6</accession>
<reference evidence="2 3" key="1">
    <citation type="submission" date="2020-07" db="EMBL/GenBank/DDBJ databases">
        <title>Sequencing the genomes of 1000 actinobacteria strains.</title>
        <authorList>
            <person name="Klenk H.-P."/>
        </authorList>
    </citation>
    <scope>NUCLEOTIDE SEQUENCE [LARGE SCALE GENOMIC DNA]</scope>
    <source>
        <strain evidence="2 3">LI1</strain>
    </source>
</reference>
<dbReference type="SUPFAM" id="SSF109854">
    <property type="entry name" value="DinB/YfiT-like putative metalloenzymes"/>
    <property type="match status" value="1"/>
</dbReference>
<evidence type="ECO:0000313" key="3">
    <source>
        <dbReference type="Proteomes" id="UP000537260"/>
    </source>
</evidence>
<proteinExistence type="predicted"/>
<dbReference type="EMBL" id="JACCFM010000001">
    <property type="protein sequence ID" value="NYJ20611.1"/>
    <property type="molecule type" value="Genomic_DNA"/>
</dbReference>
<dbReference type="AlphaFoldDB" id="A0A7Z0EFQ6"/>
<dbReference type="Gene3D" id="1.20.120.450">
    <property type="entry name" value="dinb family like domain"/>
    <property type="match status" value="1"/>
</dbReference>